<name>A0A450TP49_9GAMM</name>
<dbReference type="AlphaFoldDB" id="A0A450TP49"/>
<gene>
    <name evidence="1" type="ORF">BECKFW1821C_GA0114237_101930</name>
</gene>
<organism evidence="1">
    <name type="scientific">Candidatus Kentrum sp. FW</name>
    <dbReference type="NCBI Taxonomy" id="2126338"/>
    <lineage>
        <taxon>Bacteria</taxon>
        <taxon>Pseudomonadati</taxon>
        <taxon>Pseudomonadota</taxon>
        <taxon>Gammaproteobacteria</taxon>
        <taxon>Candidatus Kentrum</taxon>
    </lineage>
</organism>
<reference evidence="1" key="1">
    <citation type="submission" date="2019-02" db="EMBL/GenBank/DDBJ databases">
        <authorList>
            <person name="Gruber-Vodicka R. H."/>
            <person name="Seah K. B. B."/>
        </authorList>
    </citation>
    <scope>NUCLEOTIDE SEQUENCE</scope>
    <source>
        <strain evidence="1">BECK_BZ131</strain>
    </source>
</reference>
<evidence type="ECO:0000313" key="1">
    <source>
        <dbReference type="EMBL" id="VFJ69628.1"/>
    </source>
</evidence>
<sequence>MPIRAEDVLHFDNANLVLVPFQFREKNSIKVSDMAIYAVIVSENVDFVRDRIKDRYDESDYHETPHGYFFIRDDSLTEEVSKKVGFHPDENEKEREITPIGIIFKYEIINGFYRKSLWEWLDNVEKAQS</sequence>
<protein>
    <submittedName>
        <fullName evidence="1">Uncharacterized protein</fullName>
    </submittedName>
</protein>
<proteinExistence type="predicted"/>
<accession>A0A450TP49</accession>
<dbReference type="EMBL" id="CAADFE010000019">
    <property type="protein sequence ID" value="VFJ69628.1"/>
    <property type="molecule type" value="Genomic_DNA"/>
</dbReference>